<protein>
    <recommendedName>
        <fullName evidence="1">DUF7691 domain-containing protein</fullName>
    </recommendedName>
</protein>
<organism evidence="2 3">
    <name type="scientific">Streptomyces acidicola</name>
    <dbReference type="NCBI Taxonomy" id="2596892"/>
    <lineage>
        <taxon>Bacteria</taxon>
        <taxon>Bacillati</taxon>
        <taxon>Actinomycetota</taxon>
        <taxon>Actinomycetes</taxon>
        <taxon>Kitasatosporales</taxon>
        <taxon>Streptomycetaceae</taxon>
        <taxon>Streptomyces</taxon>
    </lineage>
</organism>
<keyword evidence="3" id="KW-1185">Reference proteome</keyword>
<dbReference type="InterPro" id="IPR056108">
    <property type="entry name" value="DUF7691"/>
</dbReference>
<name>A0A5N8X0R2_9ACTN</name>
<dbReference type="AlphaFoldDB" id="A0A5N8X0R2"/>
<evidence type="ECO:0000259" key="1">
    <source>
        <dbReference type="Pfam" id="PF24740"/>
    </source>
</evidence>
<comment type="caution">
    <text evidence="2">The sequence shown here is derived from an EMBL/GenBank/DDBJ whole genome shotgun (WGS) entry which is preliminary data.</text>
</comment>
<reference evidence="2 3" key="1">
    <citation type="submission" date="2019-09" db="EMBL/GenBank/DDBJ databases">
        <authorList>
            <person name="Duangmal K."/>
            <person name="Teo W.F.A."/>
            <person name="Lipun K."/>
        </authorList>
    </citation>
    <scope>NUCLEOTIDE SEQUENCE [LARGE SCALE GENOMIC DNA]</scope>
    <source>
        <strain evidence="2 3">K1PN6</strain>
    </source>
</reference>
<accession>A0A5N8X0R2</accession>
<dbReference type="Proteomes" id="UP000373149">
    <property type="component" value="Unassembled WGS sequence"/>
</dbReference>
<sequence>MGYCLDMSTGDMREVVRLLTAVERTADQERRLGLIREQCMQTDLRLREQGIAFGVSVARALEELIEGVVSTNVCPAYMYAFRHVVASHFSDTTDLGAWHRPSWFFALGDELARYGVPVDLLPGTFLFSGPPLRLPHPGDAFPQIGTFPAQRAAELAGSYEAVLHRLGPDYRDTAARFAELMRFEADEWESAQKMGRTPDTIFFWFR</sequence>
<evidence type="ECO:0000313" key="3">
    <source>
        <dbReference type="Proteomes" id="UP000373149"/>
    </source>
</evidence>
<gene>
    <name evidence="2" type="ORF">FPZ41_31720</name>
</gene>
<proteinExistence type="predicted"/>
<evidence type="ECO:0000313" key="2">
    <source>
        <dbReference type="EMBL" id="MPY52882.1"/>
    </source>
</evidence>
<dbReference type="EMBL" id="VMNX01000159">
    <property type="protein sequence ID" value="MPY52882.1"/>
    <property type="molecule type" value="Genomic_DNA"/>
</dbReference>
<dbReference type="Pfam" id="PF24740">
    <property type="entry name" value="DUF7691"/>
    <property type="match status" value="1"/>
</dbReference>
<feature type="domain" description="DUF7691" evidence="1">
    <location>
        <begin position="1"/>
        <end position="204"/>
    </location>
</feature>